<dbReference type="AlphaFoldDB" id="A0A927H8W6"/>
<gene>
    <name evidence="2" type="ORF">IEO70_00925</name>
</gene>
<accession>A0A927H8W6</accession>
<dbReference type="EMBL" id="JACXSI010000001">
    <property type="protein sequence ID" value="MBD3106940.1"/>
    <property type="molecule type" value="Genomic_DNA"/>
</dbReference>
<protein>
    <submittedName>
        <fullName evidence="2">Uncharacterized protein</fullName>
    </submittedName>
</protein>
<keyword evidence="1" id="KW-1133">Transmembrane helix</keyword>
<dbReference type="Proteomes" id="UP000602076">
    <property type="component" value="Unassembled WGS sequence"/>
</dbReference>
<feature type="transmembrane region" description="Helical" evidence="1">
    <location>
        <begin position="16"/>
        <end position="38"/>
    </location>
</feature>
<feature type="transmembrane region" description="Helical" evidence="1">
    <location>
        <begin position="58"/>
        <end position="80"/>
    </location>
</feature>
<name>A0A927H8W6_9BACI</name>
<comment type="caution">
    <text evidence="2">The sequence shown here is derived from an EMBL/GenBank/DDBJ whole genome shotgun (WGS) entry which is preliminary data.</text>
</comment>
<organism evidence="2 3">
    <name type="scientific">Peribacillus faecalis</name>
    <dbReference type="NCBI Taxonomy" id="2772559"/>
    <lineage>
        <taxon>Bacteria</taxon>
        <taxon>Bacillati</taxon>
        <taxon>Bacillota</taxon>
        <taxon>Bacilli</taxon>
        <taxon>Bacillales</taxon>
        <taxon>Bacillaceae</taxon>
        <taxon>Peribacillus</taxon>
    </lineage>
</organism>
<sequence length="124" mass="14391">MKDQFGLKGFYKRSIIGVWLFGFFADIIGAVFLFAVLIAGNSLGMPHEIDYAISYDPFSQPIAVLVILFAMVISSVFIFFFNYRYTFKQVIEDKKIRVRVALTIATVSIPWTFLIPTKWFFKFY</sequence>
<dbReference type="RefSeq" id="WP_190996476.1">
    <property type="nucleotide sequence ID" value="NZ_JACXSI010000001.1"/>
</dbReference>
<evidence type="ECO:0000313" key="2">
    <source>
        <dbReference type="EMBL" id="MBD3106940.1"/>
    </source>
</evidence>
<reference evidence="2" key="1">
    <citation type="submission" date="2020-09" db="EMBL/GenBank/DDBJ databases">
        <title>Bacillus faecalis sp. nov., a moderately halophilic bacterium isolated from cow faeces.</title>
        <authorList>
            <person name="Jiang L."/>
            <person name="Lee J."/>
        </authorList>
    </citation>
    <scope>NUCLEOTIDE SEQUENCE</scope>
    <source>
        <strain evidence="2">AGMB 02131</strain>
    </source>
</reference>
<evidence type="ECO:0000256" key="1">
    <source>
        <dbReference type="SAM" id="Phobius"/>
    </source>
</evidence>
<proteinExistence type="predicted"/>
<evidence type="ECO:0000313" key="3">
    <source>
        <dbReference type="Proteomes" id="UP000602076"/>
    </source>
</evidence>
<feature type="transmembrane region" description="Helical" evidence="1">
    <location>
        <begin position="100"/>
        <end position="121"/>
    </location>
</feature>
<keyword evidence="3" id="KW-1185">Reference proteome</keyword>
<keyword evidence="1" id="KW-0472">Membrane</keyword>
<keyword evidence="1" id="KW-0812">Transmembrane</keyword>